<keyword evidence="4" id="KW-1185">Reference proteome</keyword>
<sequence length="73" mass="8400">MTEDFQMDEREDSRLLTVDVAELNAKEIVNGLLEEGGFNAQEVKNAIEELEREEEDENEGRRHFPRGYKGGSE</sequence>
<evidence type="ECO:0000313" key="4">
    <source>
        <dbReference type="Proteomes" id="UP000006663"/>
    </source>
</evidence>
<dbReference type="EMBL" id="AOHT01000051">
    <property type="protein sequence ID" value="ELY23751.1"/>
    <property type="molecule type" value="Genomic_DNA"/>
</dbReference>
<gene>
    <name evidence="2" type="ordered locus">Hbor_20030</name>
    <name evidence="3" type="ORF">C499_18409</name>
</gene>
<dbReference type="KEGG" id="hbo:Hbor_20030"/>
<name>E4NNV5_HALBP</name>
<evidence type="ECO:0000313" key="3">
    <source>
        <dbReference type="EMBL" id="ELY23751.1"/>
    </source>
</evidence>
<feature type="region of interest" description="Disordered" evidence="1">
    <location>
        <begin position="50"/>
        <end position="73"/>
    </location>
</feature>
<reference evidence="3 5" key="2">
    <citation type="journal article" date="2014" name="PLoS Genet.">
        <title>Phylogenetically driven sequencing of extremely halophilic archaea reveals strategies for static and dynamic osmo-response.</title>
        <authorList>
            <person name="Becker E.A."/>
            <person name="Seitzer P.M."/>
            <person name="Tritt A."/>
            <person name="Larsen D."/>
            <person name="Krusor M."/>
            <person name="Yao A.I."/>
            <person name="Wu D."/>
            <person name="Madern D."/>
            <person name="Eisen J.A."/>
            <person name="Darling A.E."/>
            <person name="Facciotti M.T."/>
        </authorList>
    </citation>
    <scope>NUCLEOTIDE SEQUENCE [LARGE SCALE GENOMIC DNA]</scope>
    <source>
        <strain evidence="3 5">DSM 11551</strain>
    </source>
</reference>
<dbReference type="EMBL" id="CP001690">
    <property type="protein sequence ID" value="ADQ67569.1"/>
    <property type="molecule type" value="Genomic_DNA"/>
</dbReference>
<dbReference type="STRING" id="469382.Hbor_20030"/>
<dbReference type="HOGENOM" id="CLU_2695608_0_0_2"/>
<organism evidence="2 4">
    <name type="scientific">Halogeometricum borinquense (strain ATCC 700274 / DSM 11551 / JCM 10706 / KCTC 4070 / PR3)</name>
    <dbReference type="NCBI Taxonomy" id="469382"/>
    <lineage>
        <taxon>Archaea</taxon>
        <taxon>Methanobacteriati</taxon>
        <taxon>Methanobacteriota</taxon>
        <taxon>Stenosarchaea group</taxon>
        <taxon>Halobacteria</taxon>
        <taxon>Halobacteriales</taxon>
        <taxon>Haloferacaceae</taxon>
        <taxon>Halogeometricum</taxon>
    </lineage>
</organism>
<dbReference type="Proteomes" id="UP000011585">
    <property type="component" value="Unassembled WGS sequence"/>
</dbReference>
<protein>
    <submittedName>
        <fullName evidence="2">Uncharacterized protein</fullName>
    </submittedName>
</protein>
<dbReference type="Proteomes" id="UP000006663">
    <property type="component" value="Chromosome"/>
</dbReference>
<evidence type="ECO:0000256" key="1">
    <source>
        <dbReference type="SAM" id="MobiDB-lite"/>
    </source>
</evidence>
<reference evidence="2 4" key="1">
    <citation type="journal article" date="2009" name="Stand. Genomic Sci.">
        <title>Complete genome sequence of Halogeometricum borinquense type strain (PR3).</title>
        <authorList>
            <person name="Malfatti S."/>
            <person name="Tindall B.J."/>
            <person name="Schneider S."/>
            <person name="Fahnrich R."/>
            <person name="Lapidus A."/>
            <person name="Labuttii K."/>
            <person name="Copeland A."/>
            <person name="Glavina Del Rio T."/>
            <person name="Nolan M."/>
            <person name="Chen F."/>
            <person name="Lucas S."/>
            <person name="Tice H."/>
            <person name="Cheng J.F."/>
            <person name="Bruce D."/>
            <person name="Goodwin L."/>
            <person name="Pitluck S."/>
            <person name="Anderson I."/>
            <person name="Pati A."/>
            <person name="Ivanova N."/>
            <person name="Mavromatis K."/>
            <person name="Chen A."/>
            <person name="Palaniappan K."/>
            <person name="D'haeseleer P."/>
            <person name="Goker M."/>
            <person name="Bristow J."/>
            <person name="Eisen J.A."/>
            <person name="Markowitz V."/>
            <person name="Hugenholtz P."/>
            <person name="Kyrpides N.C."/>
            <person name="Klenk H.P."/>
            <person name="Chain P."/>
        </authorList>
    </citation>
    <scope>NUCLEOTIDE SEQUENCE [LARGE SCALE GENOMIC DNA]</scope>
    <source>
        <strain evidence="4">ATCC 700274 / DSM 11551 / JCM 10706 / KCTC 4070 / PR3</strain>
        <strain evidence="2">PR 3</strain>
    </source>
</reference>
<dbReference type="AlphaFoldDB" id="E4NNV5"/>
<proteinExistence type="predicted"/>
<accession>E4NNV5</accession>
<evidence type="ECO:0000313" key="2">
    <source>
        <dbReference type="EMBL" id="ADQ67569.1"/>
    </source>
</evidence>
<evidence type="ECO:0000313" key="5">
    <source>
        <dbReference type="Proteomes" id="UP000011585"/>
    </source>
</evidence>
<dbReference type="RefSeq" id="WP_006056977.1">
    <property type="nucleotide sequence ID" value="NC_014729.1"/>
</dbReference>
<dbReference type="GeneID" id="9993822"/>